<proteinExistence type="inferred from homology"/>
<keyword evidence="5" id="KW-1185">Reference proteome</keyword>
<protein>
    <submittedName>
        <fullName evidence="4">DNA-processing protein DprA</fullName>
    </submittedName>
</protein>
<dbReference type="Pfam" id="PF17782">
    <property type="entry name" value="WHD_DprA"/>
    <property type="match status" value="1"/>
</dbReference>
<dbReference type="InterPro" id="IPR003488">
    <property type="entry name" value="DprA"/>
</dbReference>
<dbReference type="Proteomes" id="UP001524473">
    <property type="component" value="Unassembled WGS sequence"/>
</dbReference>
<dbReference type="RefSeq" id="WP_256192071.1">
    <property type="nucleotide sequence ID" value="NZ_JANFZG010000029.1"/>
</dbReference>
<dbReference type="Gene3D" id="1.10.10.10">
    <property type="entry name" value="Winged helix-like DNA-binding domain superfamily/Winged helix DNA-binding domain"/>
    <property type="match status" value="1"/>
</dbReference>
<evidence type="ECO:0000256" key="1">
    <source>
        <dbReference type="ARBA" id="ARBA00006525"/>
    </source>
</evidence>
<dbReference type="EMBL" id="JANFZH010000031">
    <property type="protein sequence ID" value="MCQ4840818.1"/>
    <property type="molecule type" value="Genomic_DNA"/>
</dbReference>
<comment type="caution">
    <text evidence="4">The sequence shown here is derived from an EMBL/GenBank/DDBJ whole genome shotgun (WGS) entry which is preliminary data.</text>
</comment>
<dbReference type="SUPFAM" id="SSF102405">
    <property type="entry name" value="MCP/YpsA-like"/>
    <property type="match status" value="1"/>
</dbReference>
<dbReference type="InterPro" id="IPR041614">
    <property type="entry name" value="DprA_WH"/>
</dbReference>
<comment type="similarity">
    <text evidence="1">Belongs to the DprA/Smf family.</text>
</comment>
<evidence type="ECO:0000313" key="5">
    <source>
        <dbReference type="Proteomes" id="UP001524473"/>
    </source>
</evidence>
<dbReference type="PANTHER" id="PTHR43022:SF1">
    <property type="entry name" value="PROTEIN SMF"/>
    <property type="match status" value="1"/>
</dbReference>
<gene>
    <name evidence="4" type="primary">dprA</name>
    <name evidence="4" type="ORF">NE695_12965</name>
</gene>
<sequence length="391" mass="42345">MKEGMDPRVYWIWTQRAFGAGSPKPWQLFRRFPGGLCEFYAGGPSLWNRMELVSEREAGMLYSYGISQAQALLEYCYKCGQEVITPECEKYPEALRNIFDPPAVLYLKGKLPDVDRIPTVAIVGARKAAEASVRAAEAFGYQLASGGAVVVSGCALGIDAASLMGALSAAGTPVSVLPTSLDSNYVVRNAALRSSILERGGCLLTEQATEQNIHQGTFQVRNRIISGLSWGALIIQAARRSGTLITAHHAQEQNRDVFVYPGKPGDESYEGSRLLLEDGAKAVSCGEEILEEYQHRIQAARSSEPVDLTGLFDELEVPASSGLEELADSGTGRTLSENAEKVLGVLEKTPVHVSMLEEKTGLPASSVLAVLTELELEGIIRSYPGRRYSRA</sequence>
<feature type="domain" description="DprA winged helix" evidence="3">
    <location>
        <begin position="333"/>
        <end position="385"/>
    </location>
</feature>
<dbReference type="Pfam" id="PF02481">
    <property type="entry name" value="DNA_processg_A"/>
    <property type="match status" value="1"/>
</dbReference>
<dbReference type="NCBIfam" id="TIGR00732">
    <property type="entry name" value="dprA"/>
    <property type="match status" value="1"/>
</dbReference>
<organism evidence="4 5">
    <name type="scientific">Neglectibacter timonensis</name>
    <dbReference type="NCBI Taxonomy" id="1776382"/>
    <lineage>
        <taxon>Bacteria</taxon>
        <taxon>Bacillati</taxon>
        <taxon>Bacillota</taxon>
        <taxon>Clostridia</taxon>
        <taxon>Eubacteriales</taxon>
        <taxon>Oscillospiraceae</taxon>
        <taxon>Neglectibacter</taxon>
    </lineage>
</organism>
<name>A0ABT1S1K5_9FIRM</name>
<evidence type="ECO:0000259" key="3">
    <source>
        <dbReference type="Pfam" id="PF17782"/>
    </source>
</evidence>
<feature type="domain" description="Smf/DprA SLOG" evidence="2">
    <location>
        <begin position="83"/>
        <end position="293"/>
    </location>
</feature>
<dbReference type="PANTHER" id="PTHR43022">
    <property type="entry name" value="PROTEIN SMF"/>
    <property type="match status" value="1"/>
</dbReference>
<dbReference type="InterPro" id="IPR036388">
    <property type="entry name" value="WH-like_DNA-bd_sf"/>
</dbReference>
<evidence type="ECO:0000313" key="4">
    <source>
        <dbReference type="EMBL" id="MCQ4840818.1"/>
    </source>
</evidence>
<dbReference type="Gene3D" id="3.40.50.450">
    <property type="match status" value="1"/>
</dbReference>
<dbReference type="InterPro" id="IPR057666">
    <property type="entry name" value="DrpA_SLOG"/>
</dbReference>
<accession>A0ABT1S1K5</accession>
<evidence type="ECO:0000259" key="2">
    <source>
        <dbReference type="Pfam" id="PF02481"/>
    </source>
</evidence>
<reference evidence="4 5" key="1">
    <citation type="submission" date="2022-06" db="EMBL/GenBank/DDBJ databases">
        <title>Isolation of gut microbiota from human fecal samples.</title>
        <authorList>
            <person name="Pamer E.G."/>
            <person name="Barat B."/>
            <person name="Waligurski E."/>
            <person name="Medina S."/>
            <person name="Paddock L."/>
            <person name="Mostad J."/>
        </authorList>
    </citation>
    <scope>NUCLEOTIDE SEQUENCE [LARGE SCALE GENOMIC DNA]</scope>
    <source>
        <strain evidence="4 5">DFI.9.73</strain>
    </source>
</reference>